<feature type="region of interest" description="Disordered" evidence="1">
    <location>
        <begin position="1351"/>
        <end position="1382"/>
    </location>
</feature>
<dbReference type="GO" id="GO:0019902">
    <property type="term" value="F:phosphatase binding"/>
    <property type="evidence" value="ECO:0007669"/>
    <property type="project" value="TreeGrafter"/>
</dbReference>
<feature type="region of interest" description="Disordered" evidence="1">
    <location>
        <begin position="198"/>
        <end position="235"/>
    </location>
</feature>
<feature type="region of interest" description="Disordered" evidence="1">
    <location>
        <begin position="1268"/>
        <end position="1334"/>
    </location>
</feature>
<dbReference type="Proteomes" id="UP000324022">
    <property type="component" value="Unassembled WGS sequence"/>
</dbReference>
<evidence type="ECO:0000256" key="1">
    <source>
        <dbReference type="SAM" id="MobiDB-lite"/>
    </source>
</evidence>
<feature type="compositionally biased region" description="Low complexity" evidence="1">
    <location>
        <begin position="20"/>
        <end position="34"/>
    </location>
</feature>
<proteinExistence type="predicted"/>
<feature type="domain" description="Sfi1 spindle body" evidence="2">
    <location>
        <begin position="542"/>
        <end position="663"/>
    </location>
</feature>
<feature type="compositionally biased region" description="Polar residues" evidence="1">
    <location>
        <begin position="1188"/>
        <end position="1200"/>
    </location>
</feature>
<dbReference type="PANTHER" id="PTHR22028:SF9">
    <property type="entry name" value="SFI1 SPINDLE BODY DOMAIN-CONTAINING PROTEIN"/>
    <property type="match status" value="1"/>
</dbReference>
<gene>
    <name evidence="3" type="ORF">UTRI_04996_B</name>
</gene>
<name>A0A5C3EE61_9BASI</name>
<sequence length="1400" mass="160243">MSGYQPNGRDATGSRFGQPSLSAGVRSSSGSNSGLAQLRRNLQDVHLREATHRPYYPSPLSQSPLQASLSSTSHTAASVASSSRNTVSTSTTPLSTSSRFSINQAFKALTDEDISFFDRLVSTLPARASDFSQLKAAYTAHLPEELDRRQRRAGLSSFGGGIDWDAHLWSILLSLVKVRGSNWRERWDSVRLAFGLDPNSGDETDLSAATQSTVPTGTDSSTQHGGESHSDNEWDESHRRYLQAATTSASPSSGLTPRQHRVYESFLPLRSQLGLPRTSSPPPKRNAFHAPAPTSHPHASEEEDDHHHLDLETRRKQSHLDDPISAIQDRLSRLLDPESSSNQGGHTDSPDDSFPTGADIERDDALTNPVARLPADVRRRFDELVRSSQSERNRLRHSNLATQEREEQQRWSQQLEMADLWRARRLLQMCLAWWITLTRQQLEKAQNAADASARVTVDKAWERWRAQAQQEREARRTGENTDRVRCTLTAFRHWKRRTHTALERKEELKKESMRTAYYTTTSAVKTRTARQAFHLWRERYMIQVADHVRRRHLQAGAFALWQMRSSHSKQLQMREKVVQIKRDHSILTQAWDRWNDRFDHSKALNQFQLHHNRLLAAEALHTWRKKAMLSKLSQAFAERRLKLAAIDSWKVALEQRHLHRKQEAIAFRWRSRRLKHGIITKWRRLRQRTSTMEEQAIAMQDRKKKESLHSFFHHWQLQSRAALLERVRAANTVEHTFHLWKRRHTTLITSLQQRESSIVQRHNQVTLLGCFKRWNKFTSHIRNRESQVQARRNEALCNDFFIAWRNKQLEHRLLEQKSAAISEFFTLRSTFYRWRTQLRAHRADVKEANHNRRLVQQVFEIWKARTAKQQRLSALLQHSLAKSDQALARSYLNQWVAKIIEVRSRELEVKEQRERRLVKAAFYAWIEACLRHDDLLGLMNSYIDVKEEDRKRRTFVHWIKVAREHKERREQAEMLAASARKKLLKQSLTIWQDKMKERSLATQEYDMLMRRQQLSLHWALNIWQSQTLSLPAVRLRNTSLKRTAFRQWRQSLPGAQMSNQAARIARSRRLQRSWQTWKDAIKFRRQLRAAARFGAGSISVQRLRTLSAAAAANRSAGSSSPSAAHSSSPFRVVHAPGLSSQSAAPVRRPRTSLALLPPAPGRGSELDSDPQIPAPSMGHDGRSRRQTQRGPSFSRRSTSVPRYLETTFASGSVDNSHQRISNAVHLREVESPSKEAALRRTRTAVAEVTPTSASVSEHSRFSLALQSSTSSVSAAHEPTSGASFTVRSGRDKTDGRGPPLASVAYGGVMHKQAQSDTESLSHSRTRRSAKYEQSFLTTPTAKAVLKRGLQHPVSNDGFGSGSSVQSAPADRRQSTPRQSLAVAEDMILQLRARAKSRQRE</sequence>
<dbReference type="PANTHER" id="PTHR22028">
    <property type="entry name" value="SFI1 SPINDLE BODY DOMAIN-CONTAINING PROTEIN-RELATED"/>
    <property type="match status" value="1"/>
</dbReference>
<feature type="compositionally biased region" description="Low complexity" evidence="1">
    <location>
        <begin position="58"/>
        <end position="96"/>
    </location>
</feature>
<evidence type="ECO:0000259" key="2">
    <source>
        <dbReference type="Pfam" id="PF08457"/>
    </source>
</evidence>
<protein>
    <recommendedName>
        <fullName evidence="2">Sfi1 spindle body domain-containing protein</fullName>
    </recommendedName>
</protein>
<feature type="region of interest" description="Disordered" evidence="1">
    <location>
        <begin position="1"/>
        <end position="41"/>
    </location>
</feature>
<feature type="region of interest" description="Disordered" evidence="1">
    <location>
        <begin position="54"/>
        <end position="96"/>
    </location>
</feature>
<feature type="region of interest" description="Disordered" evidence="1">
    <location>
        <begin position="336"/>
        <end position="368"/>
    </location>
</feature>
<feature type="region of interest" description="Disordered" evidence="1">
    <location>
        <begin position="1139"/>
        <end position="1202"/>
    </location>
</feature>
<reference evidence="3 4" key="1">
    <citation type="submission" date="2018-03" db="EMBL/GenBank/DDBJ databases">
        <authorList>
            <person name="Guldener U."/>
        </authorList>
    </citation>
    <scope>NUCLEOTIDE SEQUENCE [LARGE SCALE GENOMIC DNA]</scope>
    <source>
        <strain evidence="3 4">NBRC100155</strain>
    </source>
</reference>
<feature type="domain" description="Sfi1 spindle body" evidence="2">
    <location>
        <begin position="945"/>
        <end position="1084"/>
    </location>
</feature>
<dbReference type="InterPro" id="IPR052270">
    <property type="entry name" value="CACF_protein"/>
</dbReference>
<evidence type="ECO:0000313" key="3">
    <source>
        <dbReference type="EMBL" id="SPO28954.1"/>
    </source>
</evidence>
<feature type="domain" description="Sfi1 spindle body" evidence="2">
    <location>
        <begin position="698"/>
        <end position="842"/>
    </location>
</feature>
<feature type="region of interest" description="Disordered" evidence="1">
    <location>
        <begin position="385"/>
        <end position="406"/>
    </location>
</feature>
<keyword evidence="4" id="KW-1185">Reference proteome</keyword>
<dbReference type="OrthoDB" id="1933281at2759"/>
<feature type="region of interest" description="Disordered" evidence="1">
    <location>
        <begin position="272"/>
        <end position="307"/>
    </location>
</feature>
<organism evidence="3 4">
    <name type="scientific">Ustilago trichophora</name>
    <dbReference type="NCBI Taxonomy" id="86804"/>
    <lineage>
        <taxon>Eukaryota</taxon>
        <taxon>Fungi</taxon>
        <taxon>Dikarya</taxon>
        <taxon>Basidiomycota</taxon>
        <taxon>Ustilaginomycotina</taxon>
        <taxon>Ustilaginomycetes</taxon>
        <taxon>Ustilaginales</taxon>
        <taxon>Ustilaginaceae</taxon>
        <taxon>Ustilago</taxon>
    </lineage>
</organism>
<accession>A0A5C3EE61</accession>
<feature type="compositionally biased region" description="Polar residues" evidence="1">
    <location>
        <begin position="207"/>
        <end position="225"/>
    </location>
</feature>
<dbReference type="EMBL" id="OOIN01000025">
    <property type="protein sequence ID" value="SPO28954.1"/>
    <property type="molecule type" value="Genomic_DNA"/>
</dbReference>
<feature type="compositionally biased region" description="Polar residues" evidence="1">
    <location>
        <begin position="1312"/>
        <end position="1322"/>
    </location>
</feature>
<dbReference type="InterPro" id="IPR013665">
    <property type="entry name" value="Sfi1_dom"/>
</dbReference>
<dbReference type="Pfam" id="PF08457">
    <property type="entry name" value="Sfi1"/>
    <property type="match status" value="3"/>
</dbReference>
<evidence type="ECO:0000313" key="4">
    <source>
        <dbReference type="Proteomes" id="UP000324022"/>
    </source>
</evidence>
<feature type="compositionally biased region" description="Basic and acidic residues" evidence="1">
    <location>
        <begin position="226"/>
        <end position="235"/>
    </location>
</feature>